<dbReference type="Pfam" id="PF00313">
    <property type="entry name" value="CSD"/>
    <property type="match status" value="1"/>
</dbReference>
<dbReference type="GO" id="GO:0005737">
    <property type="term" value="C:cytoplasm"/>
    <property type="evidence" value="ECO:0007669"/>
    <property type="project" value="TreeGrafter"/>
</dbReference>
<dbReference type="GO" id="GO:0003730">
    <property type="term" value="F:mRNA 3'-UTR binding"/>
    <property type="evidence" value="ECO:0007669"/>
    <property type="project" value="TreeGrafter"/>
</dbReference>
<dbReference type="PANTHER" id="PTHR12962">
    <property type="entry name" value="CALCIUM-REGULATED HEAT STABLE PROTEIN CRHSP-24-RELATED"/>
    <property type="match status" value="1"/>
</dbReference>
<keyword evidence="1" id="KW-0597">Phosphoprotein</keyword>
<gene>
    <name evidence="4" type="ORF">J437_LFUL018138</name>
</gene>
<feature type="domain" description="CSD" evidence="3">
    <location>
        <begin position="63"/>
        <end position="129"/>
    </location>
</feature>
<keyword evidence="5" id="KW-1185">Reference proteome</keyword>
<dbReference type="AlphaFoldDB" id="A0A8K0KRA8"/>
<comment type="caution">
    <text evidence="4">The sequence shown here is derived from an EMBL/GenBank/DDBJ whole genome shotgun (WGS) entry which is preliminary data.</text>
</comment>
<dbReference type="FunFam" id="2.40.50.140:FF:000086">
    <property type="entry name" value="Cold shock domain-containing protein C2"/>
    <property type="match status" value="1"/>
</dbReference>
<dbReference type="PANTHER" id="PTHR12962:SF1">
    <property type="entry name" value="COLD SHOCK DOMAIN-CONTAINING PROTEIN CG9705"/>
    <property type="match status" value="1"/>
</dbReference>
<evidence type="ECO:0000256" key="1">
    <source>
        <dbReference type="ARBA" id="ARBA00022553"/>
    </source>
</evidence>
<dbReference type="InterPro" id="IPR002059">
    <property type="entry name" value="CSP_DNA-bd"/>
</dbReference>
<organism evidence="4 5">
    <name type="scientific">Ladona fulva</name>
    <name type="common">Scarce chaser dragonfly</name>
    <name type="synonym">Libellula fulva</name>
    <dbReference type="NCBI Taxonomy" id="123851"/>
    <lineage>
        <taxon>Eukaryota</taxon>
        <taxon>Metazoa</taxon>
        <taxon>Ecdysozoa</taxon>
        <taxon>Arthropoda</taxon>
        <taxon>Hexapoda</taxon>
        <taxon>Insecta</taxon>
        <taxon>Pterygota</taxon>
        <taxon>Palaeoptera</taxon>
        <taxon>Odonata</taxon>
        <taxon>Epiprocta</taxon>
        <taxon>Anisoptera</taxon>
        <taxon>Libelluloidea</taxon>
        <taxon>Libellulidae</taxon>
        <taxon>Ladona</taxon>
    </lineage>
</organism>
<dbReference type="GO" id="GO:0043488">
    <property type="term" value="P:regulation of mRNA stability"/>
    <property type="evidence" value="ECO:0007669"/>
    <property type="project" value="TreeGrafter"/>
</dbReference>
<dbReference type="SMART" id="SM00357">
    <property type="entry name" value="CSP"/>
    <property type="match status" value="1"/>
</dbReference>
<reference evidence="4" key="1">
    <citation type="submission" date="2013-04" db="EMBL/GenBank/DDBJ databases">
        <authorList>
            <person name="Qu J."/>
            <person name="Murali S.C."/>
            <person name="Bandaranaike D."/>
            <person name="Bellair M."/>
            <person name="Blankenburg K."/>
            <person name="Chao H."/>
            <person name="Dinh H."/>
            <person name="Doddapaneni H."/>
            <person name="Downs B."/>
            <person name="Dugan-Rocha S."/>
            <person name="Elkadiri S."/>
            <person name="Gnanaolivu R.D."/>
            <person name="Hernandez B."/>
            <person name="Javaid M."/>
            <person name="Jayaseelan J.C."/>
            <person name="Lee S."/>
            <person name="Li M."/>
            <person name="Ming W."/>
            <person name="Munidasa M."/>
            <person name="Muniz J."/>
            <person name="Nguyen L."/>
            <person name="Ongeri F."/>
            <person name="Osuji N."/>
            <person name="Pu L.-L."/>
            <person name="Puazo M."/>
            <person name="Qu C."/>
            <person name="Quiroz J."/>
            <person name="Raj R."/>
            <person name="Weissenberger G."/>
            <person name="Xin Y."/>
            <person name="Zou X."/>
            <person name="Han Y."/>
            <person name="Richards S."/>
            <person name="Worley K."/>
            <person name="Muzny D."/>
            <person name="Gibbs R."/>
        </authorList>
    </citation>
    <scope>NUCLEOTIDE SEQUENCE</scope>
    <source>
        <strain evidence="4">Sampled in the wild</strain>
    </source>
</reference>
<dbReference type="PROSITE" id="PS00352">
    <property type="entry name" value="CSD_1"/>
    <property type="match status" value="1"/>
</dbReference>
<dbReference type="PROSITE" id="PS51857">
    <property type="entry name" value="CSD_2"/>
    <property type="match status" value="1"/>
</dbReference>
<name>A0A8K0KRA8_LADFU</name>
<feature type="region of interest" description="Disordered" evidence="2">
    <location>
        <begin position="1"/>
        <end position="61"/>
    </location>
</feature>
<dbReference type="SUPFAM" id="SSF50249">
    <property type="entry name" value="Nucleic acid-binding proteins"/>
    <property type="match status" value="1"/>
</dbReference>
<dbReference type="InterPro" id="IPR019844">
    <property type="entry name" value="CSD_CS"/>
</dbReference>
<evidence type="ECO:0000259" key="3">
    <source>
        <dbReference type="PROSITE" id="PS51857"/>
    </source>
</evidence>
<evidence type="ECO:0000313" key="4">
    <source>
        <dbReference type="EMBL" id="KAG8240054.1"/>
    </source>
</evidence>
<evidence type="ECO:0000313" key="5">
    <source>
        <dbReference type="Proteomes" id="UP000792457"/>
    </source>
</evidence>
<reference evidence="4" key="2">
    <citation type="submission" date="2017-10" db="EMBL/GenBank/DDBJ databases">
        <title>Ladona fulva Genome sequencing and assembly.</title>
        <authorList>
            <person name="Murali S."/>
            <person name="Richards S."/>
            <person name="Bandaranaike D."/>
            <person name="Bellair M."/>
            <person name="Blankenburg K."/>
            <person name="Chao H."/>
            <person name="Dinh H."/>
            <person name="Doddapaneni H."/>
            <person name="Dugan-Rocha S."/>
            <person name="Elkadiri S."/>
            <person name="Gnanaolivu R."/>
            <person name="Hernandez B."/>
            <person name="Skinner E."/>
            <person name="Javaid M."/>
            <person name="Lee S."/>
            <person name="Li M."/>
            <person name="Ming W."/>
            <person name="Munidasa M."/>
            <person name="Muniz J."/>
            <person name="Nguyen L."/>
            <person name="Hughes D."/>
            <person name="Osuji N."/>
            <person name="Pu L.-L."/>
            <person name="Puazo M."/>
            <person name="Qu C."/>
            <person name="Quiroz J."/>
            <person name="Raj R."/>
            <person name="Weissenberger G."/>
            <person name="Xin Y."/>
            <person name="Zou X."/>
            <person name="Han Y."/>
            <person name="Worley K."/>
            <person name="Muzny D."/>
            <person name="Gibbs R."/>
        </authorList>
    </citation>
    <scope>NUCLEOTIDE SEQUENCE</scope>
    <source>
        <strain evidence="4">Sampled in the wild</strain>
    </source>
</reference>
<dbReference type="EMBL" id="KZ310909">
    <property type="protein sequence ID" value="KAG8240054.1"/>
    <property type="molecule type" value="Genomic_DNA"/>
</dbReference>
<dbReference type="OrthoDB" id="448492at2759"/>
<dbReference type="InterPro" id="IPR052069">
    <property type="entry name" value="Ca-reg_mRNA-binding_domain"/>
</dbReference>
<dbReference type="CDD" id="cd04458">
    <property type="entry name" value="CSP_CDS"/>
    <property type="match status" value="1"/>
</dbReference>
<dbReference type="Gene3D" id="2.40.50.140">
    <property type="entry name" value="Nucleic acid-binding proteins"/>
    <property type="match status" value="1"/>
</dbReference>
<protein>
    <recommendedName>
        <fullName evidence="3">CSD domain-containing protein</fullName>
    </recommendedName>
</protein>
<dbReference type="InterPro" id="IPR011129">
    <property type="entry name" value="CSD"/>
</dbReference>
<sequence>MSTGDHEVSMTPPRSTTPTGELRNPHLLSPDSPGHHGLRVPSPIITRRTRSHSTCERALQSPEEMGTVKFFSRSKGHGFITRDNTNEDIFVHISDIEGELIPRVGDRVRFRLCQIPPKDEKWQAVHVTLLEITPEVHLRWDSPPDFSGKQ</sequence>
<proteinExistence type="predicted"/>
<accession>A0A8K0KRA8</accession>
<dbReference type="Proteomes" id="UP000792457">
    <property type="component" value="Unassembled WGS sequence"/>
</dbReference>
<dbReference type="InterPro" id="IPR012340">
    <property type="entry name" value="NA-bd_OB-fold"/>
</dbReference>
<evidence type="ECO:0000256" key="2">
    <source>
        <dbReference type="SAM" id="MobiDB-lite"/>
    </source>
</evidence>